<evidence type="ECO:0000256" key="1">
    <source>
        <dbReference type="SAM" id="MobiDB-lite"/>
    </source>
</evidence>
<protein>
    <recommendedName>
        <fullName evidence="5">Transmembrane protein</fullName>
    </recommendedName>
</protein>
<feature type="transmembrane region" description="Helical" evidence="2">
    <location>
        <begin position="317"/>
        <end position="338"/>
    </location>
</feature>
<reference evidence="3 4" key="1">
    <citation type="submission" date="2019-12" db="EMBL/GenBank/DDBJ databases">
        <authorList>
            <person name="Floudas D."/>
            <person name="Bentzer J."/>
            <person name="Ahren D."/>
            <person name="Johansson T."/>
            <person name="Persson P."/>
            <person name="Tunlid A."/>
        </authorList>
    </citation>
    <scope>NUCLEOTIDE SEQUENCE [LARGE SCALE GENOMIC DNA]</scope>
    <source>
        <strain evidence="3 4">CBS 102.39</strain>
    </source>
</reference>
<accession>A0A8H4VQ88</accession>
<dbReference type="EMBL" id="JAACJL010000032">
    <property type="protein sequence ID" value="KAF4616094.1"/>
    <property type="molecule type" value="Genomic_DNA"/>
</dbReference>
<keyword evidence="2" id="KW-1133">Transmembrane helix</keyword>
<dbReference type="AlphaFoldDB" id="A0A8H4VQ88"/>
<evidence type="ECO:0000256" key="2">
    <source>
        <dbReference type="SAM" id="Phobius"/>
    </source>
</evidence>
<evidence type="ECO:0000313" key="4">
    <source>
        <dbReference type="Proteomes" id="UP000521872"/>
    </source>
</evidence>
<name>A0A8H4VQ88_9AGAR</name>
<feature type="region of interest" description="Disordered" evidence="1">
    <location>
        <begin position="281"/>
        <end position="309"/>
    </location>
</feature>
<comment type="caution">
    <text evidence="3">The sequence shown here is derived from an EMBL/GenBank/DDBJ whole genome shotgun (WGS) entry which is preliminary data.</text>
</comment>
<evidence type="ECO:0000313" key="3">
    <source>
        <dbReference type="EMBL" id="KAF4616094.1"/>
    </source>
</evidence>
<proteinExistence type="predicted"/>
<sequence>MATPEPRRVVVDDSDASIQYVGPWFEDAGSKDSIGNFGQAYLSTSHGTNSDASLVFAFNGTQVQIFGTNNVLGTSGTFDPTWECYVDKIKAGATAPEQTAENHWVLCEQDELVDGPHVITLNATVKSQTFWVDQIQYVPSSSVALDQQATYVDNTDPALTDAFGDGWAISGNVANMTNQTNSIFTMNFTGVSLTWYGVVRPELPISPTTGSFAVDGEPPHDFRLEGLSPGEVTQYNHIFFQTPQYSQGQHTMVVTYLGNTNTTPLTLDYLIIQGGAQMSNITVSPPNSTSPSTTPTQSEPGQPTGTMVELHRSSSPAVPAISGVLGAMALLLLVLGFVRYYHRRQQKEQSEAFANYTSVRPFRDTGSDVNASTFVASPVTPSQASTSKTRTRIDAWTNVASTNAAPSTAGVIVNENGGVRHLERIDNSNLSDMPPQYSDL</sequence>
<feature type="compositionally biased region" description="Low complexity" evidence="1">
    <location>
        <begin position="281"/>
        <end position="306"/>
    </location>
</feature>
<evidence type="ECO:0008006" key="5">
    <source>
        <dbReference type="Google" id="ProtNLM"/>
    </source>
</evidence>
<gene>
    <name evidence="3" type="ORF">D9613_011397</name>
</gene>
<keyword evidence="4" id="KW-1185">Reference proteome</keyword>
<dbReference type="Gene3D" id="2.60.120.260">
    <property type="entry name" value="Galactose-binding domain-like"/>
    <property type="match status" value="2"/>
</dbReference>
<keyword evidence="2" id="KW-0812">Transmembrane</keyword>
<organism evidence="3 4">
    <name type="scientific">Agrocybe pediades</name>
    <dbReference type="NCBI Taxonomy" id="84607"/>
    <lineage>
        <taxon>Eukaryota</taxon>
        <taxon>Fungi</taxon>
        <taxon>Dikarya</taxon>
        <taxon>Basidiomycota</taxon>
        <taxon>Agaricomycotina</taxon>
        <taxon>Agaricomycetes</taxon>
        <taxon>Agaricomycetidae</taxon>
        <taxon>Agaricales</taxon>
        <taxon>Agaricineae</taxon>
        <taxon>Strophariaceae</taxon>
        <taxon>Agrocybe</taxon>
    </lineage>
</organism>
<keyword evidence="2" id="KW-0472">Membrane</keyword>
<dbReference type="Proteomes" id="UP000521872">
    <property type="component" value="Unassembled WGS sequence"/>
</dbReference>